<dbReference type="Proteomes" id="UP000015241">
    <property type="component" value="Unassembled WGS sequence"/>
</dbReference>
<dbReference type="Pfam" id="PF15496">
    <property type="entry name" value="DUF4646"/>
    <property type="match status" value="1"/>
</dbReference>
<dbReference type="EMBL" id="KE504123">
    <property type="protein sequence ID" value="EPT05745.1"/>
    <property type="molecule type" value="Genomic_DNA"/>
</dbReference>
<organism evidence="2 3">
    <name type="scientific">Fomitopsis schrenkii</name>
    <name type="common">Brown rot fungus</name>
    <dbReference type="NCBI Taxonomy" id="2126942"/>
    <lineage>
        <taxon>Eukaryota</taxon>
        <taxon>Fungi</taxon>
        <taxon>Dikarya</taxon>
        <taxon>Basidiomycota</taxon>
        <taxon>Agaricomycotina</taxon>
        <taxon>Agaricomycetes</taxon>
        <taxon>Polyporales</taxon>
        <taxon>Fomitopsis</taxon>
    </lineage>
</organism>
<dbReference type="OrthoDB" id="5314275at2759"/>
<dbReference type="AlphaFoldDB" id="S8G6D8"/>
<evidence type="ECO:0000313" key="2">
    <source>
        <dbReference type="EMBL" id="EPT05745.1"/>
    </source>
</evidence>
<sequence>MSQPCKQMLGPSGEHDGLPPLAAYNAAAYPNMTLLPNPQTPMFAAPSYGPESPIPRMSALRELAPGQSVHKLLDPPPPCFGRKPPPNLPCAGFEPMSTFCEGSTLNHGFCPEIAPATTGVTHPFVLHDVTKDDWKWFLYTVKISASLRPRDRVAAVVAPMVFGLHALEAVITPSIECIVKKLKKTAVVDLIDHWNTSFFHPRHLNVVLARGTKAFSGPSGIPPDLAQYIADGASEAVFDDLSVDEGEHKAEHKLHDEDSKEVRKVEKAERERRRERDHTWRLVIAPNA</sequence>
<dbReference type="HOGENOM" id="CLU_048146_1_0_1"/>
<accession>S8G6D8</accession>
<reference evidence="2 3" key="1">
    <citation type="journal article" date="2012" name="Science">
        <title>The Paleozoic origin of enzymatic lignin decomposition reconstructed from 31 fungal genomes.</title>
        <authorList>
            <person name="Floudas D."/>
            <person name="Binder M."/>
            <person name="Riley R."/>
            <person name="Barry K."/>
            <person name="Blanchette R.A."/>
            <person name="Henrissat B."/>
            <person name="Martinez A.T."/>
            <person name="Otillar R."/>
            <person name="Spatafora J.W."/>
            <person name="Yadav J.S."/>
            <person name="Aerts A."/>
            <person name="Benoit I."/>
            <person name="Boyd A."/>
            <person name="Carlson A."/>
            <person name="Copeland A."/>
            <person name="Coutinho P.M."/>
            <person name="de Vries R.P."/>
            <person name="Ferreira P."/>
            <person name="Findley K."/>
            <person name="Foster B."/>
            <person name="Gaskell J."/>
            <person name="Glotzer D."/>
            <person name="Gorecki P."/>
            <person name="Heitman J."/>
            <person name="Hesse C."/>
            <person name="Hori C."/>
            <person name="Igarashi K."/>
            <person name="Jurgens J.A."/>
            <person name="Kallen N."/>
            <person name="Kersten P."/>
            <person name="Kohler A."/>
            <person name="Kuees U."/>
            <person name="Kumar T.K.A."/>
            <person name="Kuo A."/>
            <person name="LaButti K."/>
            <person name="Larrondo L.F."/>
            <person name="Lindquist E."/>
            <person name="Ling A."/>
            <person name="Lombard V."/>
            <person name="Lucas S."/>
            <person name="Lundell T."/>
            <person name="Martin R."/>
            <person name="McLaughlin D.J."/>
            <person name="Morgenstern I."/>
            <person name="Morin E."/>
            <person name="Murat C."/>
            <person name="Nagy L.G."/>
            <person name="Nolan M."/>
            <person name="Ohm R.A."/>
            <person name="Patyshakuliyeva A."/>
            <person name="Rokas A."/>
            <person name="Ruiz-Duenas F.J."/>
            <person name="Sabat G."/>
            <person name="Salamov A."/>
            <person name="Samejima M."/>
            <person name="Schmutz J."/>
            <person name="Slot J.C."/>
            <person name="St John F."/>
            <person name="Stenlid J."/>
            <person name="Sun H."/>
            <person name="Sun S."/>
            <person name="Syed K."/>
            <person name="Tsang A."/>
            <person name="Wiebenga A."/>
            <person name="Young D."/>
            <person name="Pisabarro A."/>
            <person name="Eastwood D.C."/>
            <person name="Martin F."/>
            <person name="Cullen D."/>
            <person name="Grigoriev I.V."/>
            <person name="Hibbett D.S."/>
        </authorList>
    </citation>
    <scope>NUCLEOTIDE SEQUENCE</scope>
    <source>
        <strain evidence="3">FP-58527</strain>
    </source>
</reference>
<name>S8G6D8_FOMSC</name>
<dbReference type="STRING" id="743788.S8G6D8"/>
<feature type="compositionally biased region" description="Basic and acidic residues" evidence="1">
    <location>
        <begin position="246"/>
        <end position="280"/>
    </location>
</feature>
<gene>
    <name evidence="2" type="ORF">FOMPIDRAFT_1045048</name>
</gene>
<evidence type="ECO:0000313" key="3">
    <source>
        <dbReference type="Proteomes" id="UP000015241"/>
    </source>
</evidence>
<protein>
    <submittedName>
        <fullName evidence="2">Uncharacterized protein</fullName>
    </submittedName>
</protein>
<dbReference type="eggNOG" id="ENOG502S4ZR">
    <property type="taxonomic scope" value="Eukaryota"/>
</dbReference>
<evidence type="ECO:0000256" key="1">
    <source>
        <dbReference type="SAM" id="MobiDB-lite"/>
    </source>
</evidence>
<proteinExistence type="predicted"/>
<feature type="region of interest" description="Disordered" evidence="1">
    <location>
        <begin position="246"/>
        <end position="288"/>
    </location>
</feature>
<dbReference type="InParanoid" id="S8G6D8"/>
<dbReference type="InterPro" id="IPR028018">
    <property type="entry name" value="DUF4646"/>
</dbReference>
<keyword evidence="3" id="KW-1185">Reference proteome</keyword>